<feature type="compositionally biased region" description="Basic and acidic residues" evidence="13">
    <location>
        <begin position="717"/>
        <end position="730"/>
    </location>
</feature>
<keyword evidence="10" id="KW-0539">Nucleus</keyword>
<dbReference type="GO" id="GO:0000126">
    <property type="term" value="C:transcription factor TFIIIB complex"/>
    <property type="evidence" value="ECO:0007669"/>
    <property type="project" value="TreeGrafter"/>
</dbReference>
<feature type="region of interest" description="Disordered" evidence="13">
    <location>
        <begin position="633"/>
        <end position="796"/>
    </location>
</feature>
<dbReference type="CDD" id="cd20554">
    <property type="entry name" value="CYCLIN_TFIIIB90_rpt2"/>
    <property type="match status" value="1"/>
</dbReference>
<dbReference type="SUPFAM" id="SSF47954">
    <property type="entry name" value="Cyclin-like"/>
    <property type="match status" value="2"/>
</dbReference>
<dbReference type="GO" id="GO:0008270">
    <property type="term" value="F:zinc ion binding"/>
    <property type="evidence" value="ECO:0007669"/>
    <property type="project" value="UniProtKB-KW"/>
</dbReference>
<dbReference type="FunFam" id="2.20.25.10:FF:000012">
    <property type="entry name" value="Putative transcription factor IIIB 90 kDa subunit"/>
    <property type="match status" value="1"/>
</dbReference>
<keyword evidence="8" id="KW-0010">Activator</keyword>
<feature type="region of interest" description="Disordered" evidence="13">
    <location>
        <begin position="341"/>
        <end position="386"/>
    </location>
</feature>
<dbReference type="SMART" id="SM00385">
    <property type="entry name" value="CYCLIN"/>
    <property type="match status" value="2"/>
</dbReference>
<feature type="compositionally biased region" description="Acidic residues" evidence="13">
    <location>
        <begin position="757"/>
        <end position="771"/>
    </location>
</feature>
<keyword evidence="6" id="KW-0862">Zinc</keyword>
<evidence type="ECO:0000256" key="13">
    <source>
        <dbReference type="SAM" id="MobiDB-lite"/>
    </source>
</evidence>
<dbReference type="InterPro" id="IPR013137">
    <property type="entry name" value="Znf_TFIIB"/>
</dbReference>
<evidence type="ECO:0000256" key="10">
    <source>
        <dbReference type="ARBA" id="ARBA00023242"/>
    </source>
</evidence>
<dbReference type="PANTHER" id="PTHR11618:SF4">
    <property type="entry name" value="TRANSCRIPTION FACTOR IIIB 90 KDA SUBUNIT"/>
    <property type="match status" value="1"/>
</dbReference>
<name>A0A226DCB3_FOLCA</name>
<evidence type="ECO:0000256" key="5">
    <source>
        <dbReference type="ARBA" id="ARBA00022771"/>
    </source>
</evidence>
<dbReference type="InterPro" id="IPR000812">
    <property type="entry name" value="TFIIB"/>
</dbReference>
<feature type="compositionally biased region" description="Polar residues" evidence="13">
    <location>
        <begin position="743"/>
        <end position="754"/>
    </location>
</feature>
<dbReference type="SUPFAM" id="SSF57783">
    <property type="entry name" value="Zinc beta-ribbon"/>
    <property type="match status" value="1"/>
</dbReference>
<dbReference type="OMA" id="ISMAHRY"/>
<evidence type="ECO:0000256" key="6">
    <source>
        <dbReference type="ARBA" id="ARBA00022833"/>
    </source>
</evidence>
<dbReference type="FunFam" id="1.10.472.10:FF:000007">
    <property type="entry name" value="Transcription factor IIIB 90 kDa subunit"/>
    <property type="match status" value="1"/>
</dbReference>
<feature type="compositionally biased region" description="Basic and acidic residues" evidence="13">
    <location>
        <begin position="688"/>
        <end position="699"/>
    </location>
</feature>
<dbReference type="EMBL" id="LNIX01000025">
    <property type="protein sequence ID" value="OXA42770.1"/>
    <property type="molecule type" value="Genomic_DNA"/>
</dbReference>
<dbReference type="GO" id="GO:0000995">
    <property type="term" value="F:RNA polymerase III general transcription initiation factor activity"/>
    <property type="evidence" value="ECO:0007669"/>
    <property type="project" value="TreeGrafter"/>
</dbReference>
<keyword evidence="9" id="KW-0804">Transcription</keyword>
<evidence type="ECO:0000256" key="7">
    <source>
        <dbReference type="ARBA" id="ARBA00023015"/>
    </source>
</evidence>
<keyword evidence="16" id="KW-1185">Reference proteome</keyword>
<dbReference type="AlphaFoldDB" id="A0A226DCB3"/>
<dbReference type="Gene3D" id="1.20.5.650">
    <property type="entry name" value="Single helix bin"/>
    <property type="match status" value="1"/>
</dbReference>
<feature type="domain" description="TFIIB-type" evidence="14">
    <location>
        <begin position="3"/>
        <end position="34"/>
    </location>
</feature>
<evidence type="ECO:0000256" key="2">
    <source>
        <dbReference type="ARBA" id="ARBA00010857"/>
    </source>
</evidence>
<dbReference type="Proteomes" id="UP000198287">
    <property type="component" value="Unassembled WGS sequence"/>
</dbReference>
<dbReference type="Gene3D" id="1.10.472.10">
    <property type="entry name" value="Cyclin-like"/>
    <property type="match status" value="2"/>
</dbReference>
<proteinExistence type="inferred from homology"/>
<comment type="subcellular location">
    <subcellularLocation>
        <location evidence="1">Nucleus</location>
    </subcellularLocation>
</comment>
<dbReference type="GO" id="GO:0001006">
    <property type="term" value="F:RNA polymerase III type 3 promoter sequence-specific DNA binding"/>
    <property type="evidence" value="ECO:0007669"/>
    <property type="project" value="TreeGrafter"/>
</dbReference>
<evidence type="ECO:0000313" key="15">
    <source>
        <dbReference type="EMBL" id="OXA42770.1"/>
    </source>
</evidence>
<dbReference type="GO" id="GO:0005634">
    <property type="term" value="C:nucleus"/>
    <property type="evidence" value="ECO:0007669"/>
    <property type="project" value="UniProtKB-SubCell"/>
</dbReference>
<organism evidence="15 16">
    <name type="scientific">Folsomia candida</name>
    <name type="common">Springtail</name>
    <dbReference type="NCBI Taxonomy" id="158441"/>
    <lineage>
        <taxon>Eukaryota</taxon>
        <taxon>Metazoa</taxon>
        <taxon>Ecdysozoa</taxon>
        <taxon>Arthropoda</taxon>
        <taxon>Hexapoda</taxon>
        <taxon>Collembola</taxon>
        <taxon>Entomobryomorpha</taxon>
        <taxon>Isotomoidea</taxon>
        <taxon>Isotomidae</taxon>
        <taxon>Proisotominae</taxon>
        <taxon>Folsomia</taxon>
    </lineage>
</organism>
<dbReference type="InterPro" id="IPR013150">
    <property type="entry name" value="TFIIB_cyclin"/>
</dbReference>
<keyword evidence="4" id="KW-0677">Repeat</keyword>
<keyword evidence="3" id="KW-0479">Metal-binding</keyword>
<evidence type="ECO:0000256" key="3">
    <source>
        <dbReference type="ARBA" id="ARBA00022723"/>
    </source>
</evidence>
<dbReference type="Gene3D" id="2.20.25.10">
    <property type="match status" value="1"/>
</dbReference>
<sequence length="796" mass="87898">MSGTQSCKQCGCSEIDTDAARGDAVCTNCGCVLEESIIVSEVTFEEDGHGGASAVGQFVSAESRGGGVLSNLGGGGFHTSVGKESREITLRNTKKKIVEVAQQLRLNQHCIDVAFNFFKMALHKQLTKGRKNSLTIAACIYMTCRIEGTPHLLIDFSDVLQMDVYALGRAYVQISRSLYINIPAVDPCMYILRFAHKFELAEKTHDVAMTALRLVQRMKRDWIHLGRRPSGLCGAALLISARLHNFSRSVQDVIRVVKVHETTLRKRLVEFGETPSSSLTLDEFMSVDLEEEHDPPSYKAARIRDRERLQKLLDTDMGEEFKALQNKIDEELERRRNKMMYNKSSTSTPLPPQDLTPTQEQVATISSSSSTLCSSSPASSPQPPEQDIVETNFILKSTMDTINSIISDTPSEATPQGIEDVLKKRVTQEDKSPDMDSILMPPPPPNITNLDLVHSKLQLDAGDPNPALPSSSCMALVPVTTTIIPTAPDSGELDLEGIDDTEINGYIMTKVEVQRKTVMWENLNRDYIIAQKLKQEQLEKDISEGKLDKKKKKKSAKAKPTFQAKSANEAIKIMLKERKISSKINYDVLRSLTTGVDLMDDLPSSSNYPSSSSQLPFDPFTVIESGPIIPPSGYNLKRKLEKDSDTASNTSSTTSSSGRKKLKLSKRRSSISKVESEVVDSSTVETVASEKKPKVEGKPKPSLHHRLGSGSESESDSTEKKDDKKGESKKGIIKLADAGISKATESVVESSQVHFSEEEDEDLDDEEDVDEASLSARDLLTQFRGEADVDEDDYYE</sequence>
<dbReference type="OrthoDB" id="511529at2759"/>
<evidence type="ECO:0000256" key="4">
    <source>
        <dbReference type="ARBA" id="ARBA00022737"/>
    </source>
</evidence>
<evidence type="ECO:0000256" key="1">
    <source>
        <dbReference type="ARBA" id="ARBA00004123"/>
    </source>
</evidence>
<dbReference type="Pfam" id="PF08271">
    <property type="entry name" value="Zn_Ribbon_TF"/>
    <property type="match status" value="1"/>
</dbReference>
<feature type="compositionally biased region" description="Low complexity" evidence="13">
    <location>
        <begin position="366"/>
        <end position="379"/>
    </location>
</feature>
<comment type="similarity">
    <text evidence="2">Belongs to the TFIIB family.</text>
</comment>
<accession>A0A226DCB3</accession>
<evidence type="ECO:0000256" key="11">
    <source>
        <dbReference type="ARBA" id="ARBA00031009"/>
    </source>
</evidence>
<gene>
    <name evidence="15" type="ORF">Fcan01_22608</name>
</gene>
<feature type="compositionally biased region" description="Basic residues" evidence="13">
    <location>
        <begin position="658"/>
        <end position="670"/>
    </location>
</feature>
<dbReference type="GO" id="GO:0017025">
    <property type="term" value="F:TBP-class protein binding"/>
    <property type="evidence" value="ECO:0007669"/>
    <property type="project" value="InterPro"/>
</dbReference>
<dbReference type="PANTHER" id="PTHR11618">
    <property type="entry name" value="TRANSCRIPTION INITIATION FACTOR IIB-RELATED"/>
    <property type="match status" value="1"/>
</dbReference>
<evidence type="ECO:0000256" key="12">
    <source>
        <dbReference type="PROSITE-ProRule" id="PRU00469"/>
    </source>
</evidence>
<evidence type="ECO:0000259" key="14">
    <source>
        <dbReference type="PROSITE" id="PS51134"/>
    </source>
</evidence>
<comment type="caution">
    <text evidence="15">The sequence shown here is derived from an EMBL/GenBank/DDBJ whole genome shotgun (WGS) entry which is preliminary data.</text>
</comment>
<dbReference type="CDD" id="cd20553">
    <property type="entry name" value="CYCLIN_TFIIIB90_rpt1"/>
    <property type="match status" value="1"/>
</dbReference>
<evidence type="ECO:0000313" key="16">
    <source>
        <dbReference type="Proteomes" id="UP000198287"/>
    </source>
</evidence>
<dbReference type="FunFam" id="1.10.472.10:FF:000002">
    <property type="entry name" value="Transcription factor IIIB 90 kDa subunit"/>
    <property type="match status" value="1"/>
</dbReference>
<feature type="compositionally biased region" description="Low complexity" evidence="13">
    <location>
        <begin position="646"/>
        <end position="657"/>
    </location>
</feature>
<evidence type="ECO:0000256" key="8">
    <source>
        <dbReference type="ARBA" id="ARBA00023159"/>
    </source>
</evidence>
<dbReference type="Pfam" id="PF07741">
    <property type="entry name" value="BRF1"/>
    <property type="match status" value="1"/>
</dbReference>
<dbReference type="GO" id="GO:0070897">
    <property type="term" value="P:transcription preinitiation complex assembly"/>
    <property type="evidence" value="ECO:0007669"/>
    <property type="project" value="InterPro"/>
</dbReference>
<reference evidence="15 16" key="1">
    <citation type="submission" date="2015-12" db="EMBL/GenBank/DDBJ databases">
        <title>The genome of Folsomia candida.</title>
        <authorList>
            <person name="Faddeeva A."/>
            <person name="Derks M.F."/>
            <person name="Anvar Y."/>
            <person name="Smit S."/>
            <person name="Van Straalen N."/>
            <person name="Roelofs D."/>
        </authorList>
    </citation>
    <scope>NUCLEOTIDE SEQUENCE [LARGE SCALE GENOMIC DNA]</scope>
    <source>
        <strain evidence="15 16">VU population</strain>
        <tissue evidence="15">Whole body</tissue>
    </source>
</reference>
<evidence type="ECO:0000256" key="9">
    <source>
        <dbReference type="ARBA" id="ARBA00023163"/>
    </source>
</evidence>
<dbReference type="Pfam" id="PF00382">
    <property type="entry name" value="TFIIB"/>
    <property type="match status" value="2"/>
</dbReference>
<dbReference type="InterPro" id="IPR011665">
    <property type="entry name" value="BRF1_TBP-bd_dom"/>
</dbReference>
<dbReference type="GO" id="GO:0097550">
    <property type="term" value="C:transcription preinitiation complex"/>
    <property type="evidence" value="ECO:0007669"/>
    <property type="project" value="TreeGrafter"/>
</dbReference>
<dbReference type="PROSITE" id="PS51134">
    <property type="entry name" value="ZF_TFIIB"/>
    <property type="match status" value="1"/>
</dbReference>
<keyword evidence="5 12" id="KW-0863">Zinc-finger</keyword>
<dbReference type="STRING" id="158441.A0A226DCB3"/>
<dbReference type="InterPro" id="IPR036915">
    <property type="entry name" value="Cyclin-like_sf"/>
</dbReference>
<dbReference type="PRINTS" id="PR00685">
    <property type="entry name" value="TIFACTORIIB"/>
</dbReference>
<keyword evidence="7" id="KW-0805">Transcription regulation</keyword>
<dbReference type="InterPro" id="IPR013763">
    <property type="entry name" value="Cyclin-like_dom"/>
</dbReference>
<protein>
    <recommendedName>
        <fullName evidence="11">B-related factor 1</fullName>
    </recommendedName>
</protein>